<dbReference type="GO" id="GO:0030151">
    <property type="term" value="F:molybdenum ion binding"/>
    <property type="evidence" value="ECO:0007669"/>
    <property type="project" value="InterPro"/>
</dbReference>
<dbReference type="RefSeq" id="WP_091834275.1">
    <property type="nucleotide sequence ID" value="NZ_FPAA01000002.1"/>
</dbReference>
<accession>A0A1I6Q255</accession>
<evidence type="ECO:0000259" key="1">
    <source>
        <dbReference type="PROSITE" id="PS51340"/>
    </source>
</evidence>
<dbReference type="EMBL" id="FPAA01000002">
    <property type="protein sequence ID" value="SFS46589.1"/>
    <property type="molecule type" value="Genomic_DNA"/>
</dbReference>
<name>A0A1I6Q255_9BACL</name>
<feature type="domain" description="MOSC" evidence="1">
    <location>
        <begin position="31"/>
        <end position="166"/>
    </location>
</feature>
<gene>
    <name evidence="2" type="ORF">SAMN05444972_102289</name>
</gene>
<sequence>MNAPFITSIQVGKPQTHYTWKRPWKSGIKKERISGPVYLGNTNLAGDGQEDLKNHGGTDKAVLAYGLAHYSLWDKELSGMDLGPGGFGENFTIHGQTERDVCIGDVFRMGEGVLQVSQTRMPCWKLDARWEIEGLSTRVKETGRSGWYLRVLKEGFVEEGQPLLLLDRPHEDWSIEGVNRLIHDKSSPLEEVASLLACDSLAASIKRMLTKRMESQG</sequence>
<dbReference type="Gene3D" id="2.40.33.20">
    <property type="entry name" value="PK beta-barrel domain-like"/>
    <property type="match status" value="1"/>
</dbReference>
<reference evidence="3" key="1">
    <citation type="submission" date="2016-10" db="EMBL/GenBank/DDBJ databases">
        <authorList>
            <person name="Varghese N."/>
            <person name="Submissions S."/>
        </authorList>
    </citation>
    <scope>NUCLEOTIDE SEQUENCE [LARGE SCALE GENOMIC DNA]</scope>
    <source>
        <strain evidence="3">DSM 45789</strain>
    </source>
</reference>
<dbReference type="GO" id="GO:0030170">
    <property type="term" value="F:pyridoxal phosphate binding"/>
    <property type="evidence" value="ECO:0007669"/>
    <property type="project" value="InterPro"/>
</dbReference>
<dbReference type="InterPro" id="IPR011037">
    <property type="entry name" value="Pyrv_Knase-like_insert_dom_sf"/>
</dbReference>
<dbReference type="InterPro" id="IPR052353">
    <property type="entry name" value="Benzoxazolinone_Detox_Enz"/>
</dbReference>
<dbReference type="InterPro" id="IPR005163">
    <property type="entry name" value="Tri_helical_YiiM-like"/>
</dbReference>
<dbReference type="PANTHER" id="PTHR30212:SF2">
    <property type="entry name" value="PROTEIN YIIM"/>
    <property type="match status" value="1"/>
</dbReference>
<dbReference type="Pfam" id="PF03473">
    <property type="entry name" value="MOSC"/>
    <property type="match status" value="1"/>
</dbReference>
<dbReference type="Pfam" id="PF03475">
    <property type="entry name" value="YiiM_3-alpha"/>
    <property type="match status" value="1"/>
</dbReference>
<proteinExistence type="predicted"/>
<dbReference type="SUPFAM" id="SSF50800">
    <property type="entry name" value="PK beta-barrel domain-like"/>
    <property type="match status" value="1"/>
</dbReference>
<evidence type="ECO:0000313" key="3">
    <source>
        <dbReference type="Proteomes" id="UP000198660"/>
    </source>
</evidence>
<dbReference type="PROSITE" id="PS51340">
    <property type="entry name" value="MOSC"/>
    <property type="match status" value="1"/>
</dbReference>
<protein>
    <submittedName>
        <fullName evidence="2">MOSC domain-containing protein YiiM</fullName>
    </submittedName>
</protein>
<dbReference type="GO" id="GO:0003824">
    <property type="term" value="F:catalytic activity"/>
    <property type="evidence" value="ECO:0007669"/>
    <property type="project" value="InterPro"/>
</dbReference>
<dbReference type="Proteomes" id="UP000198660">
    <property type="component" value="Unassembled WGS sequence"/>
</dbReference>
<organism evidence="2 3">
    <name type="scientific">Marininema halotolerans</name>
    <dbReference type="NCBI Taxonomy" id="1155944"/>
    <lineage>
        <taxon>Bacteria</taxon>
        <taxon>Bacillati</taxon>
        <taxon>Bacillota</taxon>
        <taxon>Bacilli</taxon>
        <taxon>Bacillales</taxon>
        <taxon>Thermoactinomycetaceae</taxon>
        <taxon>Marininema</taxon>
    </lineage>
</organism>
<dbReference type="AlphaFoldDB" id="A0A1I6Q255"/>
<keyword evidence="3" id="KW-1185">Reference proteome</keyword>
<dbReference type="PANTHER" id="PTHR30212">
    <property type="entry name" value="PROTEIN YIIM"/>
    <property type="match status" value="1"/>
</dbReference>
<evidence type="ECO:0000313" key="2">
    <source>
        <dbReference type="EMBL" id="SFS46589.1"/>
    </source>
</evidence>
<dbReference type="InterPro" id="IPR005302">
    <property type="entry name" value="MoCF_Sase_C"/>
</dbReference>
<dbReference type="OrthoDB" id="9786134at2"/>